<evidence type="ECO:0000313" key="4">
    <source>
        <dbReference type="Proteomes" id="UP000240653"/>
    </source>
</evidence>
<feature type="signal peptide" evidence="2">
    <location>
        <begin position="1"/>
        <end position="25"/>
    </location>
</feature>
<dbReference type="AlphaFoldDB" id="A0A2P7S728"/>
<sequence>MSVSNGWSALARAGLAIALLAPALAACTTTEEANKAIKSRFIGQPSDVFFSQYGAPLSEFPLNNGGKVYRWRGGETMRTLPAEYTTIGTADPMAGKSTTKTTTTVMQPNSSTTVTETRTTTSGVTFGGMPQQVMVKPARVEALFCEAQISADAGGIITNIEATRDTDGEGFSLSRCAEVFGVKK</sequence>
<evidence type="ECO:0000313" key="3">
    <source>
        <dbReference type="EMBL" id="PSJ58284.1"/>
    </source>
</evidence>
<dbReference type="Proteomes" id="UP000240653">
    <property type="component" value="Unassembled WGS sequence"/>
</dbReference>
<feature type="chain" id="PRO_5015108825" evidence="2">
    <location>
        <begin position="26"/>
        <end position="184"/>
    </location>
</feature>
<organism evidence="3 4">
    <name type="scientific">Pseudaminobacter soli</name>
    <name type="common">ex Li et al. 2025</name>
    <dbReference type="NCBI Taxonomy" id="1295366"/>
    <lineage>
        <taxon>Bacteria</taxon>
        <taxon>Pseudomonadati</taxon>
        <taxon>Pseudomonadota</taxon>
        <taxon>Alphaproteobacteria</taxon>
        <taxon>Hyphomicrobiales</taxon>
        <taxon>Phyllobacteriaceae</taxon>
        <taxon>Pseudaminobacter</taxon>
    </lineage>
</organism>
<name>A0A2P7S728_9HYPH</name>
<dbReference type="EMBL" id="PXYL01000011">
    <property type="protein sequence ID" value="PSJ58284.1"/>
    <property type="molecule type" value="Genomic_DNA"/>
</dbReference>
<gene>
    <name evidence="3" type="ORF">C7I85_20750</name>
</gene>
<proteinExistence type="predicted"/>
<comment type="caution">
    <text evidence="3">The sequence shown here is derived from an EMBL/GenBank/DDBJ whole genome shotgun (WGS) entry which is preliminary data.</text>
</comment>
<reference evidence="3 4" key="1">
    <citation type="submission" date="2018-03" db="EMBL/GenBank/DDBJ databases">
        <title>The draft genome of Mesorhizobium soli JCM 19897.</title>
        <authorList>
            <person name="Li L."/>
            <person name="Liu L."/>
            <person name="Liang L."/>
            <person name="Wang T."/>
            <person name="Zhang X."/>
        </authorList>
    </citation>
    <scope>NUCLEOTIDE SEQUENCE [LARGE SCALE GENOMIC DNA]</scope>
    <source>
        <strain evidence="3 4">JCM 19897</strain>
    </source>
</reference>
<feature type="compositionally biased region" description="Low complexity" evidence="1">
    <location>
        <begin position="98"/>
        <end position="118"/>
    </location>
</feature>
<protein>
    <submittedName>
        <fullName evidence="3">Uncharacterized protein</fullName>
    </submittedName>
</protein>
<accession>A0A2P7S728</accession>
<feature type="region of interest" description="Disordered" evidence="1">
    <location>
        <begin position="90"/>
        <end position="118"/>
    </location>
</feature>
<keyword evidence="4" id="KW-1185">Reference proteome</keyword>
<evidence type="ECO:0000256" key="2">
    <source>
        <dbReference type="SAM" id="SignalP"/>
    </source>
</evidence>
<keyword evidence="2" id="KW-0732">Signal</keyword>
<evidence type="ECO:0000256" key="1">
    <source>
        <dbReference type="SAM" id="MobiDB-lite"/>
    </source>
</evidence>